<evidence type="ECO:0000313" key="4">
    <source>
        <dbReference type="EMBL" id="ACB85411.1"/>
    </source>
</evidence>
<gene>
    <name evidence="4" type="ordered locus">Nther_1839</name>
</gene>
<dbReference type="Proteomes" id="UP000001683">
    <property type="component" value="Chromosome"/>
</dbReference>
<dbReference type="Pfam" id="PF22636">
    <property type="entry name" value="FlK"/>
    <property type="match status" value="1"/>
</dbReference>
<reference evidence="4 5" key="2">
    <citation type="journal article" date="2011" name="J. Bacteriol.">
        <title>Complete genome sequence of the anaerobic, halophilic alkalithermophile Natranaerobius thermophilus JW/NM-WN-LF.</title>
        <authorList>
            <person name="Zhao B."/>
            <person name="Mesbah N.M."/>
            <person name="Dalin E."/>
            <person name="Goodwin L."/>
            <person name="Nolan M."/>
            <person name="Pitluck S."/>
            <person name="Chertkov O."/>
            <person name="Brettin T.S."/>
            <person name="Han J."/>
            <person name="Larimer F.W."/>
            <person name="Land M.L."/>
            <person name="Hauser L."/>
            <person name="Kyrpides N."/>
            <person name="Wiegel J."/>
        </authorList>
    </citation>
    <scope>NUCLEOTIDE SEQUENCE [LARGE SCALE GENOMIC DNA]</scope>
    <source>
        <strain evidence="5">ATCC BAA-1301 / DSM 18059 / JW/NM-WN-LF</strain>
    </source>
</reference>
<evidence type="ECO:0000313" key="5">
    <source>
        <dbReference type="Proteomes" id="UP000001683"/>
    </source>
</evidence>
<dbReference type="EMBL" id="CP001034">
    <property type="protein sequence ID" value="ACB85411.1"/>
    <property type="molecule type" value="Genomic_DNA"/>
</dbReference>
<feature type="active site" evidence="1">
    <location>
        <position position="32"/>
    </location>
</feature>
<dbReference type="InterPro" id="IPR029069">
    <property type="entry name" value="HotDog_dom_sf"/>
</dbReference>
<accession>B2A5Z4</accession>
<dbReference type="eggNOG" id="COG5496">
    <property type="taxonomic scope" value="Bacteria"/>
</dbReference>
<dbReference type="InParanoid" id="B2A5Z4"/>
<dbReference type="InterPro" id="IPR025540">
    <property type="entry name" value="FlK"/>
</dbReference>
<evidence type="ECO:0000256" key="2">
    <source>
        <dbReference type="PIRSR" id="PIRSR014972-2"/>
    </source>
</evidence>
<evidence type="ECO:0000259" key="3">
    <source>
        <dbReference type="Pfam" id="PF22636"/>
    </source>
</evidence>
<evidence type="ECO:0000256" key="1">
    <source>
        <dbReference type="PIRSR" id="PIRSR014972-1"/>
    </source>
</evidence>
<dbReference type="AlphaFoldDB" id="B2A5Z4"/>
<dbReference type="OrthoDB" id="6902891at2"/>
<dbReference type="InterPro" id="IPR054485">
    <property type="entry name" value="FlK-like_dom"/>
</dbReference>
<dbReference type="SUPFAM" id="SSF54637">
    <property type="entry name" value="Thioesterase/thiol ester dehydrase-isomerase"/>
    <property type="match status" value="1"/>
</dbReference>
<dbReference type="Gene3D" id="3.10.129.10">
    <property type="entry name" value="Hotdog Thioesterase"/>
    <property type="match status" value="1"/>
</dbReference>
<keyword evidence="5" id="KW-1185">Reference proteome</keyword>
<dbReference type="PIRSF" id="PIRSF014972">
    <property type="entry name" value="FlK"/>
    <property type="match status" value="1"/>
</dbReference>
<feature type="binding site" evidence="2">
    <location>
        <position position="110"/>
    </location>
    <ligand>
        <name>substrate</name>
    </ligand>
</feature>
<feature type="binding site" evidence="2">
    <location>
        <position position="59"/>
    </location>
    <ligand>
        <name>substrate</name>
    </ligand>
</feature>
<feature type="active site" evidence="1">
    <location>
        <position position="66"/>
    </location>
</feature>
<name>B2A5Z4_NATTJ</name>
<organism evidence="4 5">
    <name type="scientific">Natranaerobius thermophilus (strain ATCC BAA-1301 / DSM 18059 / JW/NM-WN-LF)</name>
    <dbReference type="NCBI Taxonomy" id="457570"/>
    <lineage>
        <taxon>Bacteria</taxon>
        <taxon>Bacillati</taxon>
        <taxon>Bacillota</taxon>
        <taxon>Clostridia</taxon>
        <taxon>Natranaerobiales</taxon>
        <taxon>Natranaerobiaceae</taxon>
        <taxon>Natranaerobius</taxon>
    </lineage>
</organism>
<dbReference type="RefSeq" id="WP_012448276.1">
    <property type="nucleotide sequence ID" value="NC_010718.1"/>
</dbReference>
<proteinExistence type="predicted"/>
<feature type="active site" evidence="1">
    <location>
        <position position="40"/>
    </location>
</feature>
<dbReference type="HOGENOM" id="CLU_119426_0_1_9"/>
<feature type="domain" description="Fluoroacetyl-CoA-specific thioesterase-like" evidence="3">
    <location>
        <begin position="13"/>
        <end position="114"/>
    </location>
</feature>
<dbReference type="STRING" id="457570.Nther_1839"/>
<dbReference type="PANTHER" id="PTHR36934">
    <property type="entry name" value="BLR0278 PROTEIN"/>
    <property type="match status" value="1"/>
</dbReference>
<feature type="binding site" evidence="2">
    <location>
        <position position="59"/>
    </location>
    <ligand>
        <name>CoA</name>
        <dbReference type="ChEBI" id="CHEBI:57287"/>
    </ligand>
</feature>
<reference evidence="4 5" key="1">
    <citation type="submission" date="2008-04" db="EMBL/GenBank/DDBJ databases">
        <title>Complete sequence of chromosome of Natranaerobius thermophilus JW/NM-WN-LF.</title>
        <authorList>
            <consortium name="US DOE Joint Genome Institute"/>
            <person name="Copeland A."/>
            <person name="Lucas S."/>
            <person name="Lapidus A."/>
            <person name="Glavina del Rio T."/>
            <person name="Dalin E."/>
            <person name="Tice H."/>
            <person name="Bruce D."/>
            <person name="Goodwin L."/>
            <person name="Pitluck S."/>
            <person name="Chertkov O."/>
            <person name="Brettin T."/>
            <person name="Detter J.C."/>
            <person name="Han C."/>
            <person name="Kuske C.R."/>
            <person name="Schmutz J."/>
            <person name="Larimer F."/>
            <person name="Land M."/>
            <person name="Hauser L."/>
            <person name="Kyrpides N."/>
            <person name="Lykidis A."/>
            <person name="Mesbah N.M."/>
            <person name="Wiegel J."/>
        </authorList>
    </citation>
    <scope>NUCLEOTIDE SEQUENCE [LARGE SCALE GENOMIC DNA]</scope>
    <source>
        <strain evidence="5">ATCC BAA-1301 / DSM 18059 / JW/NM-WN-LF</strain>
    </source>
</reference>
<dbReference type="PANTHER" id="PTHR36934:SF1">
    <property type="entry name" value="THIOESTERASE DOMAIN-CONTAINING PROTEIN"/>
    <property type="match status" value="1"/>
</dbReference>
<dbReference type="CDD" id="cd03440">
    <property type="entry name" value="hot_dog"/>
    <property type="match status" value="1"/>
</dbReference>
<sequence>MQVGDRNEIVKEVSKEFSAKEFGSGSVDVLATPAMIAFMEEAALKLVDSQLDEDRATVGSLVNVKHLAPTPVGDKVKVNAVLKEVDGKRLVFEVTAHDSNNKIGEGEHERFIINLSKFMNKLS</sequence>
<dbReference type="KEGG" id="nth:Nther_1839"/>
<protein>
    <submittedName>
        <fullName evidence="4">Thioesterase superfamily</fullName>
    </submittedName>
</protein>